<dbReference type="InterPro" id="IPR038109">
    <property type="entry name" value="DNA_bind_recomb_sf"/>
</dbReference>
<dbReference type="RefSeq" id="WP_202381432.1">
    <property type="nucleotide sequence ID" value="NZ_BAAAMA010000004.1"/>
</dbReference>
<dbReference type="PANTHER" id="PTHR30461">
    <property type="entry name" value="DNA-INVERTASE FROM LAMBDOID PROPHAGE"/>
    <property type="match status" value="1"/>
</dbReference>
<evidence type="ECO:0000313" key="3">
    <source>
        <dbReference type="Proteomes" id="UP001646141"/>
    </source>
</evidence>
<dbReference type="CDD" id="cd00338">
    <property type="entry name" value="Ser_Recombinase"/>
    <property type="match status" value="1"/>
</dbReference>
<dbReference type="PANTHER" id="PTHR30461:SF23">
    <property type="entry name" value="DNA RECOMBINASE-RELATED"/>
    <property type="match status" value="1"/>
</dbReference>
<name>A0ABS1SRG5_9MICO</name>
<dbReference type="PROSITE" id="PS51737">
    <property type="entry name" value="RECOMBINASE_DNA_BIND"/>
    <property type="match status" value="1"/>
</dbReference>
<dbReference type="SMART" id="SM00857">
    <property type="entry name" value="Resolvase"/>
    <property type="match status" value="1"/>
</dbReference>
<feature type="domain" description="Recombinase" evidence="1">
    <location>
        <begin position="161"/>
        <end position="271"/>
    </location>
</feature>
<proteinExistence type="predicted"/>
<comment type="caution">
    <text evidence="2">The sequence shown here is derived from an EMBL/GenBank/DDBJ whole genome shotgun (WGS) entry which is preliminary data.</text>
</comment>
<dbReference type="InterPro" id="IPR050639">
    <property type="entry name" value="SSR_resolvase"/>
</dbReference>
<reference evidence="2 3" key="1">
    <citation type="submission" date="2018-09" db="EMBL/GenBank/DDBJ databases">
        <title>Comparative genomics of Leucobacter spp.</title>
        <authorList>
            <person name="Reis A.C."/>
            <person name="Kolvenbach B.A."/>
            <person name="Corvini P.F.X."/>
            <person name="Nunes O.C."/>
        </authorList>
    </citation>
    <scope>NUCLEOTIDE SEQUENCE [LARGE SCALE GENOMIC DNA]</scope>
    <source>
        <strain evidence="2 3">L-1</strain>
    </source>
</reference>
<dbReference type="InterPro" id="IPR006119">
    <property type="entry name" value="Resolv_N"/>
</dbReference>
<accession>A0ABS1SRG5</accession>
<evidence type="ECO:0000313" key="2">
    <source>
        <dbReference type="EMBL" id="MBL3689511.1"/>
    </source>
</evidence>
<protein>
    <recommendedName>
        <fullName evidence="1">Recombinase domain-containing protein</fullName>
    </recommendedName>
</protein>
<dbReference type="Gene3D" id="3.40.50.1390">
    <property type="entry name" value="Resolvase, N-terminal catalytic domain"/>
    <property type="match status" value="1"/>
</dbReference>
<dbReference type="InterPro" id="IPR036162">
    <property type="entry name" value="Resolvase-like_N_sf"/>
</dbReference>
<dbReference type="Gene3D" id="3.90.1750.20">
    <property type="entry name" value="Putative Large Serine Recombinase, Chain B, Domain 2"/>
    <property type="match status" value="1"/>
</dbReference>
<dbReference type="Pfam" id="PF07508">
    <property type="entry name" value="Recombinase"/>
    <property type="match status" value="1"/>
</dbReference>
<dbReference type="Pfam" id="PF00239">
    <property type="entry name" value="Resolvase"/>
    <property type="match status" value="1"/>
</dbReference>
<keyword evidence="3" id="KW-1185">Reference proteome</keyword>
<sequence length="534" mass="60169">MQKLGKQYAGITSCVIYVRMSQDRAGEELGVERHEADCRELAAELGLTVDRVYSDNDLSATSGKARPEFEQMLAARPQAIITWHQDRLLRLTKDLERVIELGCPVFMVHQSMLDLATPAGRAVARTVAAWSQYEGEQKKIRQQSKNVQLAEHGHWQFSLRPYGYERVDGKIVQVAAEIEVLREGYRRVLAGESYRQVSLDWNRRGIRPLLGDSWKPARVQRMLENSHYGGVPSYGGEEVELAEGKSIQWEPVLTPRQWRDFVELKINRKRVRSWGVSPKYLMSGMLECGVCGGTMFTHHQDVMTRDVASRERWRDSWDATRRAAWIEKHGGTDPLPTKAPRFREDGSRVKRVMYVCFEDYCTSISGEVVDEVVRAAVLKVLADERIARALRPGDETGSLLDEIADLQRRRDDVAELIGDGLMDKQKGIAKLKELVDSLDRANARLAAVRAESPLSDIRLAESVPERWDSIPVLEKRRIVSDLGLRLKIEALPPGPAPVVTDGSRKQRKLTAREVSMRRIVPAGGSDADADAVAP</sequence>
<dbReference type="SUPFAM" id="SSF53041">
    <property type="entry name" value="Resolvase-like"/>
    <property type="match status" value="1"/>
</dbReference>
<organism evidence="2 3">
    <name type="scientific">Leucobacter chromiireducens subsp. chromiireducens</name>
    <dbReference type="NCBI Taxonomy" id="660067"/>
    <lineage>
        <taxon>Bacteria</taxon>
        <taxon>Bacillati</taxon>
        <taxon>Actinomycetota</taxon>
        <taxon>Actinomycetes</taxon>
        <taxon>Micrococcales</taxon>
        <taxon>Microbacteriaceae</taxon>
        <taxon>Leucobacter</taxon>
    </lineage>
</organism>
<dbReference type="InterPro" id="IPR011109">
    <property type="entry name" value="DNA_bind_recombinase_dom"/>
</dbReference>
<dbReference type="EMBL" id="QYAD01000001">
    <property type="protein sequence ID" value="MBL3689511.1"/>
    <property type="molecule type" value="Genomic_DNA"/>
</dbReference>
<evidence type="ECO:0000259" key="1">
    <source>
        <dbReference type="PROSITE" id="PS51737"/>
    </source>
</evidence>
<gene>
    <name evidence="2" type="ORF">D3226_05990</name>
</gene>
<dbReference type="Proteomes" id="UP001646141">
    <property type="component" value="Unassembled WGS sequence"/>
</dbReference>